<reference evidence="2" key="1">
    <citation type="submission" date="2020-03" db="EMBL/GenBank/DDBJ databases">
        <title>The deep terrestrial virosphere.</title>
        <authorList>
            <person name="Holmfeldt K."/>
            <person name="Nilsson E."/>
            <person name="Simone D."/>
            <person name="Lopez-Fernandez M."/>
            <person name="Wu X."/>
            <person name="de Brujin I."/>
            <person name="Lundin D."/>
            <person name="Andersson A."/>
            <person name="Bertilsson S."/>
            <person name="Dopson M."/>
        </authorList>
    </citation>
    <scope>NUCLEOTIDE SEQUENCE</scope>
    <source>
        <strain evidence="2">MM171A02230</strain>
        <strain evidence="1">MM171B00502</strain>
    </source>
</reference>
<accession>A0A6M3X657</accession>
<dbReference type="EMBL" id="MT143869">
    <property type="protein sequence ID" value="QJB04034.1"/>
    <property type="molecule type" value="Genomic_DNA"/>
</dbReference>
<evidence type="ECO:0000313" key="2">
    <source>
        <dbReference type="EMBL" id="QJH92947.1"/>
    </source>
</evidence>
<gene>
    <name evidence="2" type="ORF">MM171A02230_0006</name>
    <name evidence="1" type="ORF">MM171B00502_0027</name>
</gene>
<proteinExistence type="predicted"/>
<protein>
    <submittedName>
        <fullName evidence="2">Putative tail protein</fullName>
    </submittedName>
</protein>
<dbReference type="AlphaFoldDB" id="A0A6M3X657"/>
<name>A0A6M3X657_9ZZZZ</name>
<dbReference type="EMBL" id="MT143933">
    <property type="protein sequence ID" value="QJH92947.1"/>
    <property type="molecule type" value="Genomic_DNA"/>
</dbReference>
<organism evidence="2">
    <name type="scientific">viral metagenome</name>
    <dbReference type="NCBI Taxonomy" id="1070528"/>
    <lineage>
        <taxon>unclassified sequences</taxon>
        <taxon>metagenomes</taxon>
        <taxon>organismal metagenomes</taxon>
    </lineage>
</organism>
<sequence>MIDMNISMEGLDAIRRAFDQLPGAIQDGVEKAAETMRNLTIGRTPYLTGHLLESWSLLRPSGGGFTFGTDVPYAITLEEGLYPWAETERTRGGYSKWAQGGIIGPLLEDEKVLQQLVALIIEQMKRGMGIA</sequence>
<evidence type="ECO:0000313" key="1">
    <source>
        <dbReference type="EMBL" id="QJB04034.1"/>
    </source>
</evidence>